<dbReference type="EMBL" id="CP071591">
    <property type="protein sequence ID" value="QSY58801.1"/>
    <property type="molecule type" value="Genomic_DNA"/>
</dbReference>
<evidence type="ECO:0000256" key="1">
    <source>
        <dbReference type="SAM" id="MobiDB-lite"/>
    </source>
</evidence>
<organism evidence="2 3">
    <name type="scientific">Bifidobacterium imperatoris</name>
    <dbReference type="NCBI Taxonomy" id="2020965"/>
    <lineage>
        <taxon>Bacteria</taxon>
        <taxon>Bacillati</taxon>
        <taxon>Actinomycetota</taxon>
        <taxon>Actinomycetes</taxon>
        <taxon>Bifidobacteriales</taxon>
        <taxon>Bifidobacteriaceae</taxon>
        <taxon>Bifidobacterium</taxon>
    </lineage>
</organism>
<accession>A0ABX7S5E1</accession>
<dbReference type="Gene3D" id="1.10.30.50">
    <property type="match status" value="1"/>
</dbReference>
<evidence type="ECO:0000313" key="2">
    <source>
        <dbReference type="EMBL" id="QSY58801.1"/>
    </source>
</evidence>
<feature type="region of interest" description="Disordered" evidence="1">
    <location>
        <begin position="102"/>
        <end position="139"/>
    </location>
</feature>
<reference evidence="2 3" key="1">
    <citation type="submission" date="2021-03" db="EMBL/GenBank/DDBJ databases">
        <title>Genome sequencing of Bifidobacterium imperatoris JCM 32708.</title>
        <authorList>
            <person name="Kim J."/>
        </authorList>
    </citation>
    <scope>NUCLEOTIDE SEQUENCE [LARGE SCALE GENOMIC DNA]</scope>
    <source>
        <strain evidence="2 3">JCM 32708</strain>
    </source>
</reference>
<protein>
    <submittedName>
        <fullName evidence="2">HNH endonuclease</fullName>
    </submittedName>
</protein>
<keyword evidence="2" id="KW-0255">Endonuclease</keyword>
<dbReference type="Proteomes" id="UP000663067">
    <property type="component" value="Chromosome"/>
</dbReference>
<proteinExistence type="predicted"/>
<sequence>MMSGPTPETRRTVLGRDGWKCAICGREIDWRWSGYSIHHRLKRSQGHGYTGLHQAGNLLPLCGSGSDGCHGWVHDQAGEAAYQLGYLVHPWQNPTATPVYYPRHGWQQLDDDGRRQPAQPPEGMPDYIPDIKHPEGTQE</sequence>
<dbReference type="GO" id="GO:0004519">
    <property type="term" value="F:endonuclease activity"/>
    <property type="evidence" value="ECO:0007669"/>
    <property type="project" value="UniProtKB-KW"/>
</dbReference>
<feature type="compositionally biased region" description="Basic and acidic residues" evidence="1">
    <location>
        <begin position="129"/>
        <end position="139"/>
    </location>
</feature>
<name>A0ABX7S5E1_9BIFI</name>
<evidence type="ECO:0000313" key="3">
    <source>
        <dbReference type="Proteomes" id="UP000663067"/>
    </source>
</evidence>
<gene>
    <name evidence="2" type="ORF">BLI708_04875</name>
</gene>
<keyword evidence="2" id="KW-0540">Nuclease</keyword>
<keyword evidence="3" id="KW-1185">Reference proteome</keyword>
<keyword evidence="2" id="KW-0378">Hydrolase</keyword>